<comment type="caution">
    <text evidence="1">The sequence shown here is derived from an EMBL/GenBank/DDBJ whole genome shotgun (WGS) entry which is preliminary data.</text>
</comment>
<evidence type="ECO:0000313" key="1">
    <source>
        <dbReference type="EMBL" id="MFC6671167.1"/>
    </source>
</evidence>
<reference evidence="2" key="1">
    <citation type="journal article" date="2019" name="Int. J. Syst. Evol. Microbiol.">
        <title>The Global Catalogue of Microorganisms (GCM) 10K type strain sequencing project: providing services to taxonomists for standard genome sequencing and annotation.</title>
        <authorList>
            <consortium name="The Broad Institute Genomics Platform"/>
            <consortium name="The Broad Institute Genome Sequencing Center for Infectious Disease"/>
            <person name="Wu L."/>
            <person name="Ma J."/>
        </authorList>
    </citation>
    <scope>NUCLEOTIDE SEQUENCE [LARGE SCALE GENOMIC DNA]</scope>
    <source>
        <strain evidence="2">NBRC 111756</strain>
    </source>
</reference>
<dbReference type="Pfam" id="PF00132">
    <property type="entry name" value="Hexapep"/>
    <property type="match status" value="1"/>
</dbReference>
<dbReference type="PANTHER" id="PTHR13061:SF29">
    <property type="entry name" value="GAMMA CARBONIC ANHYDRASE-LIKE 1, MITOCHONDRIAL-RELATED"/>
    <property type="match status" value="1"/>
</dbReference>
<dbReference type="InterPro" id="IPR047324">
    <property type="entry name" value="LbH_gamma_CA-like"/>
</dbReference>
<dbReference type="EMBL" id="JBHSWE010000001">
    <property type="protein sequence ID" value="MFC6671167.1"/>
    <property type="molecule type" value="Genomic_DNA"/>
</dbReference>
<dbReference type="PANTHER" id="PTHR13061">
    <property type="entry name" value="DYNACTIN SUBUNIT P25"/>
    <property type="match status" value="1"/>
</dbReference>
<sequence>MAIYGLGEKRPLLAETVYVHEQTSVIGDVSIAGRSSVWPQAVLRGESDAICIGKGCNIQDGAVLHAAPGFPVEIADNATIALQATIQGGHVGEGSLVGIGTVILNGARIGKNSLVAAGAVVTEGTTFPDNSLIMGIPAKAVRSLTAEERTRLLEKARGYVKKAATFKSKQKLIAEGQLEPLYSWIV</sequence>
<dbReference type="Proteomes" id="UP001596422">
    <property type="component" value="Unassembled WGS sequence"/>
</dbReference>
<keyword evidence="2" id="KW-1185">Reference proteome</keyword>
<dbReference type="RefSeq" id="WP_379909676.1">
    <property type="nucleotide sequence ID" value="NZ_JBHSWE010000001.1"/>
</dbReference>
<dbReference type="Gene3D" id="2.160.10.10">
    <property type="entry name" value="Hexapeptide repeat proteins"/>
    <property type="match status" value="1"/>
</dbReference>
<organism evidence="1 2">
    <name type="scientific">Marinobacterium aestuariivivens</name>
    <dbReference type="NCBI Taxonomy" id="1698799"/>
    <lineage>
        <taxon>Bacteria</taxon>
        <taxon>Pseudomonadati</taxon>
        <taxon>Pseudomonadota</taxon>
        <taxon>Gammaproteobacteria</taxon>
        <taxon>Oceanospirillales</taxon>
        <taxon>Oceanospirillaceae</taxon>
        <taxon>Marinobacterium</taxon>
    </lineage>
</organism>
<dbReference type="InterPro" id="IPR050484">
    <property type="entry name" value="Transf_Hexapept/Carb_Anhydrase"/>
</dbReference>
<dbReference type="SUPFAM" id="SSF51161">
    <property type="entry name" value="Trimeric LpxA-like enzymes"/>
    <property type="match status" value="1"/>
</dbReference>
<name>A0ABW2A132_9GAMM</name>
<accession>A0ABW2A132</accession>
<dbReference type="InterPro" id="IPR011004">
    <property type="entry name" value="Trimer_LpxA-like_sf"/>
</dbReference>
<proteinExistence type="predicted"/>
<evidence type="ECO:0000313" key="2">
    <source>
        <dbReference type="Proteomes" id="UP001596422"/>
    </source>
</evidence>
<dbReference type="CDD" id="cd04645">
    <property type="entry name" value="LbH_gamma_CA_like"/>
    <property type="match status" value="1"/>
</dbReference>
<protein>
    <submittedName>
        <fullName evidence="1">Gamma carbonic anhydrase family protein</fullName>
    </submittedName>
</protein>
<dbReference type="InterPro" id="IPR001451">
    <property type="entry name" value="Hexapep"/>
</dbReference>
<gene>
    <name evidence="1" type="ORF">ACFQDL_14625</name>
</gene>